<keyword evidence="3" id="KW-1185">Reference proteome</keyword>
<sequence>MMEQSRRMRPPLCKVDGVTTSPKSNSYVVHVSWKPYEVEGGEDGCVVVLGYNLQMRKNISKSSWATVGPLLTRTEVKKKNLTSGTCSALAHPQGRVGEEGSKFGNKRVQGGEHRSVLVHKRHHGGQEGERLPPLEAP</sequence>
<dbReference type="SUPFAM" id="SSF49265">
    <property type="entry name" value="Fibronectin type III"/>
    <property type="match status" value="1"/>
</dbReference>
<dbReference type="InterPro" id="IPR036116">
    <property type="entry name" value="FN3_sf"/>
</dbReference>
<proteinExistence type="predicted"/>
<dbReference type="AlphaFoldDB" id="A0ABD3N6Y7"/>
<evidence type="ECO:0000256" key="1">
    <source>
        <dbReference type="SAM" id="MobiDB-lite"/>
    </source>
</evidence>
<protein>
    <submittedName>
        <fullName evidence="2">Uncharacterized protein</fullName>
    </submittedName>
</protein>
<name>A0ABD3N6Y7_9STRA</name>
<dbReference type="Proteomes" id="UP001530315">
    <property type="component" value="Unassembled WGS sequence"/>
</dbReference>
<gene>
    <name evidence="2" type="ORF">ACHAW5_003218</name>
</gene>
<accession>A0ABD3N6Y7</accession>
<evidence type="ECO:0000313" key="3">
    <source>
        <dbReference type="Proteomes" id="UP001530315"/>
    </source>
</evidence>
<dbReference type="Gene3D" id="2.60.40.10">
    <property type="entry name" value="Immunoglobulins"/>
    <property type="match status" value="1"/>
</dbReference>
<dbReference type="EMBL" id="JALLAZ020001594">
    <property type="protein sequence ID" value="KAL3771873.1"/>
    <property type="molecule type" value="Genomic_DNA"/>
</dbReference>
<evidence type="ECO:0000313" key="2">
    <source>
        <dbReference type="EMBL" id="KAL3771873.1"/>
    </source>
</evidence>
<dbReference type="InterPro" id="IPR013783">
    <property type="entry name" value="Ig-like_fold"/>
</dbReference>
<feature type="region of interest" description="Disordered" evidence="1">
    <location>
        <begin position="83"/>
        <end position="137"/>
    </location>
</feature>
<organism evidence="2 3">
    <name type="scientific">Stephanodiscus triporus</name>
    <dbReference type="NCBI Taxonomy" id="2934178"/>
    <lineage>
        <taxon>Eukaryota</taxon>
        <taxon>Sar</taxon>
        <taxon>Stramenopiles</taxon>
        <taxon>Ochrophyta</taxon>
        <taxon>Bacillariophyta</taxon>
        <taxon>Coscinodiscophyceae</taxon>
        <taxon>Thalassiosirophycidae</taxon>
        <taxon>Stephanodiscales</taxon>
        <taxon>Stephanodiscaceae</taxon>
        <taxon>Stephanodiscus</taxon>
    </lineage>
</organism>
<comment type="caution">
    <text evidence="2">The sequence shown here is derived from an EMBL/GenBank/DDBJ whole genome shotgun (WGS) entry which is preliminary data.</text>
</comment>
<reference evidence="2 3" key="1">
    <citation type="submission" date="2024-10" db="EMBL/GenBank/DDBJ databases">
        <title>Updated reference genomes for cyclostephanoid diatoms.</title>
        <authorList>
            <person name="Roberts W.R."/>
            <person name="Alverson A.J."/>
        </authorList>
    </citation>
    <scope>NUCLEOTIDE SEQUENCE [LARGE SCALE GENOMIC DNA]</scope>
    <source>
        <strain evidence="2 3">AJA276-08</strain>
    </source>
</reference>
<feature type="compositionally biased region" description="Basic and acidic residues" evidence="1">
    <location>
        <begin position="124"/>
        <end position="137"/>
    </location>
</feature>